<feature type="non-terminal residue" evidence="1">
    <location>
        <position position="1"/>
    </location>
</feature>
<organism evidence="1">
    <name type="scientific">uncultured Thermomicrobiales bacterium</name>
    <dbReference type="NCBI Taxonomy" id="1645740"/>
    <lineage>
        <taxon>Bacteria</taxon>
        <taxon>Pseudomonadati</taxon>
        <taxon>Thermomicrobiota</taxon>
        <taxon>Thermomicrobia</taxon>
        <taxon>Thermomicrobiales</taxon>
        <taxon>environmental samples</taxon>
    </lineage>
</organism>
<dbReference type="AlphaFoldDB" id="A0A6J4VLQ7"/>
<reference evidence="1" key="1">
    <citation type="submission" date="2020-02" db="EMBL/GenBank/DDBJ databases">
        <authorList>
            <person name="Meier V. D."/>
        </authorList>
    </citation>
    <scope>NUCLEOTIDE SEQUENCE</scope>
    <source>
        <strain evidence="1">AVDCRST_MAG19</strain>
    </source>
</reference>
<proteinExistence type="predicted"/>
<evidence type="ECO:0000313" key="1">
    <source>
        <dbReference type="EMBL" id="CAA9581819.1"/>
    </source>
</evidence>
<name>A0A6J4VLQ7_9BACT</name>
<protein>
    <submittedName>
        <fullName evidence="1">Uncharacterized protein</fullName>
    </submittedName>
</protein>
<gene>
    <name evidence="1" type="ORF">AVDCRST_MAG19-4101</name>
</gene>
<accession>A0A6J4VLQ7</accession>
<dbReference type="EMBL" id="CADCWL010000229">
    <property type="protein sequence ID" value="CAA9581819.1"/>
    <property type="molecule type" value="Genomic_DNA"/>
</dbReference>
<sequence length="39" mass="4652">SRSAATAFWRSTLRSPSVRPCCPRRCRSTSRRSRFPRRR</sequence>
<feature type="non-terminal residue" evidence="1">
    <location>
        <position position="39"/>
    </location>
</feature>